<dbReference type="AlphaFoldDB" id="A0A2S8FFT2"/>
<dbReference type="HAMAP" id="MF_00969">
    <property type="entry name" value="TRCF"/>
    <property type="match status" value="1"/>
</dbReference>
<evidence type="ECO:0000256" key="4">
    <source>
        <dbReference type="ARBA" id="ARBA00022763"/>
    </source>
</evidence>
<evidence type="ECO:0000256" key="10">
    <source>
        <dbReference type="ARBA" id="ARBA00061104"/>
    </source>
</evidence>
<protein>
    <recommendedName>
        <fullName evidence="12 13">Transcription-repair-coupling factor</fullName>
        <shortName evidence="13">TRCF</shortName>
        <ecNumber evidence="13">3.6.4.-</ecNumber>
    </recommendedName>
</protein>
<dbReference type="GO" id="GO:0005737">
    <property type="term" value="C:cytoplasm"/>
    <property type="evidence" value="ECO:0007669"/>
    <property type="project" value="UniProtKB-SubCell"/>
</dbReference>
<dbReference type="FunFam" id="3.40.50.300:FF:000546">
    <property type="entry name" value="Transcription-repair-coupling factor"/>
    <property type="match status" value="1"/>
</dbReference>
<proteinExistence type="inferred from homology"/>
<dbReference type="SUPFAM" id="SSF143517">
    <property type="entry name" value="TRCF domain-like"/>
    <property type="match status" value="1"/>
</dbReference>
<dbReference type="InterPro" id="IPR041471">
    <property type="entry name" value="UvrB_inter"/>
</dbReference>
<sequence length="1080" mass="121529">MSLATSQQAAAMLKSLPQCFEQNESFQHVLEALNQGKDATLEGVWGSACALVASAIQAEVGSHIVLVAPHLTEIEKLADAIPLFSDSEISSFPAWESSPEERRLHDEIYAARLRILKHLVYGECPPILITSIESLIQPVPDKENILANSRRLEVGQRFEADELAKWLLAHKYHSTSAVELPGEFSLRGGILDVFAPDWNGPVRVELFGDEIESIREIDVETQRSVETLQQVDITALRHSRDYQGSFISYLPEDTVFMLIEPDQMKQTADDYLKRVDDVRDAFEFAETIARLNDFRKVSVAGISSGTFNVTANLNFESVEQFSGDIDRVRGELDVASQSLDVVIVCRMEAEFERLHEILDATEVAKSGRLHYVLGGLHQGFRFREGRLVLISGDEIFHRGAIHRTKTRRLGKVIDSFLDLKKGDLVVHLGHGIGRYRGLRLIEKQGNAEEHLVLEFHGETKIFVPASKIDLVQKYVGGSKTRPPLARIGGVVWKKQKENVEKAVKDLAADLLHVQAERRSRPGIAFAEDTRWQYEFDASFPYQETDDQLQAIAAIKQDMLQPRPMDRLLCGDVGFGKTEVSMRAAFKAVDNGYQVAVLVPTTILAEQHYKTFRERMAEFPFSIARLSRFGTAKEQREVVEGLKNGTVDVVIGTHRLASKDVVFQNLGVVIIDEEQRFGVEVKERLKQLRTTVDVLTMTATPIPRTLHMSLVGVRDISNLETAPKDRIAVETKVSRWSDELIRHAVLRELNRGGQIYFVHNRVQDIQVVAAKLQRIVPEAKIGIGHGQMAEGALEQVMVDFIDGKFDLLLATTIIESGLDIPNANTIFVDEADRYGLADLHQLRGRVGRSHHRGYCYMLLEPAKHLTPIASKRLHAIEEFSHMGAGFAISMRDLEIRGAGNILGTQQSGHIATVGYELYCQLLESAVRRLQKLPPKLTIDVDIDLPVEAYLPDDYIGDMRQKIDLYRRMTRIASDDDLIQIREELRDRFGTPPPVVDELLRLVNLKLDAAFWQVSAIYIEEEVDQTFLVFVYTNKSRIEQLARLRGKKVRIVDESKAYIPLPDASMDGSKLLDFAGMMLQPS</sequence>
<dbReference type="Pfam" id="PF00270">
    <property type="entry name" value="DEAD"/>
    <property type="match status" value="1"/>
</dbReference>
<dbReference type="InterPro" id="IPR005118">
    <property type="entry name" value="TRCF_C"/>
</dbReference>
<dbReference type="Gene3D" id="2.40.10.170">
    <property type="match status" value="1"/>
</dbReference>
<dbReference type="Proteomes" id="UP000238322">
    <property type="component" value="Unassembled WGS sequence"/>
</dbReference>
<dbReference type="PANTHER" id="PTHR47964:SF1">
    <property type="entry name" value="ATP-DEPENDENT DNA HELICASE HOMOLOG RECG, CHLOROPLASTIC"/>
    <property type="match status" value="1"/>
</dbReference>
<keyword evidence="5 13" id="KW-0378">Hydrolase</keyword>
<evidence type="ECO:0000256" key="2">
    <source>
        <dbReference type="ARBA" id="ARBA00022490"/>
    </source>
</evidence>
<organism evidence="16 17">
    <name type="scientific">Blastopirellula marina</name>
    <dbReference type="NCBI Taxonomy" id="124"/>
    <lineage>
        <taxon>Bacteria</taxon>
        <taxon>Pseudomonadati</taxon>
        <taxon>Planctomycetota</taxon>
        <taxon>Planctomycetia</taxon>
        <taxon>Pirellulales</taxon>
        <taxon>Pirellulaceae</taxon>
        <taxon>Blastopirellula</taxon>
    </lineage>
</organism>
<comment type="subcellular location">
    <subcellularLocation>
        <location evidence="1 13">Cytoplasm</location>
    </subcellularLocation>
</comment>
<dbReference type="SMART" id="SM01058">
    <property type="entry name" value="CarD_TRCF"/>
    <property type="match status" value="1"/>
</dbReference>
<evidence type="ECO:0000256" key="7">
    <source>
        <dbReference type="ARBA" id="ARBA00022840"/>
    </source>
</evidence>
<dbReference type="PANTHER" id="PTHR47964">
    <property type="entry name" value="ATP-DEPENDENT DNA HELICASE HOMOLOG RECG, CHLOROPLASTIC"/>
    <property type="match status" value="1"/>
</dbReference>
<evidence type="ECO:0000259" key="15">
    <source>
        <dbReference type="PROSITE" id="PS51194"/>
    </source>
</evidence>
<name>A0A2S8FFT2_9BACT</name>
<dbReference type="SUPFAM" id="SSF52540">
    <property type="entry name" value="P-loop containing nucleoside triphosphate hydrolases"/>
    <property type="match status" value="4"/>
</dbReference>
<dbReference type="InterPro" id="IPR003711">
    <property type="entry name" value="CarD-like/TRCF_RID"/>
</dbReference>
<evidence type="ECO:0000256" key="1">
    <source>
        <dbReference type="ARBA" id="ARBA00004496"/>
    </source>
</evidence>
<keyword evidence="4 13" id="KW-0227">DNA damage</keyword>
<dbReference type="InterPro" id="IPR001650">
    <property type="entry name" value="Helicase_C-like"/>
</dbReference>
<dbReference type="InterPro" id="IPR004576">
    <property type="entry name" value="Mfd"/>
</dbReference>
<evidence type="ECO:0000256" key="12">
    <source>
        <dbReference type="ARBA" id="ARBA00070128"/>
    </source>
</evidence>
<evidence type="ECO:0000256" key="5">
    <source>
        <dbReference type="ARBA" id="ARBA00022801"/>
    </source>
</evidence>
<dbReference type="SMART" id="SM00487">
    <property type="entry name" value="DEXDc"/>
    <property type="match status" value="1"/>
</dbReference>
<dbReference type="GO" id="GO:0003678">
    <property type="term" value="F:DNA helicase activity"/>
    <property type="evidence" value="ECO:0007669"/>
    <property type="project" value="TreeGrafter"/>
</dbReference>
<dbReference type="SMART" id="SM00982">
    <property type="entry name" value="TRCF"/>
    <property type="match status" value="1"/>
</dbReference>
<evidence type="ECO:0000256" key="9">
    <source>
        <dbReference type="ARBA" id="ARBA00023204"/>
    </source>
</evidence>
<dbReference type="InterPro" id="IPR036101">
    <property type="entry name" value="CarD-like/TRCF_RID_sf"/>
</dbReference>
<dbReference type="InterPro" id="IPR037235">
    <property type="entry name" value="TRCF-like_C_D7"/>
</dbReference>
<dbReference type="SMART" id="SM00490">
    <property type="entry name" value="HELICc"/>
    <property type="match status" value="1"/>
</dbReference>
<evidence type="ECO:0000256" key="11">
    <source>
        <dbReference type="ARBA" id="ARBA00061399"/>
    </source>
</evidence>
<dbReference type="PROSITE" id="PS51192">
    <property type="entry name" value="HELICASE_ATP_BIND_1"/>
    <property type="match status" value="1"/>
</dbReference>
<keyword evidence="9 13" id="KW-0234">DNA repair</keyword>
<evidence type="ECO:0000256" key="3">
    <source>
        <dbReference type="ARBA" id="ARBA00022741"/>
    </source>
</evidence>
<keyword evidence="2 13" id="KW-0963">Cytoplasm</keyword>
<dbReference type="Gene3D" id="3.90.1150.50">
    <property type="entry name" value="Transcription-repair-coupling factor, D7 domain"/>
    <property type="match status" value="1"/>
</dbReference>
<dbReference type="Pfam" id="PF00271">
    <property type="entry name" value="Helicase_C"/>
    <property type="match status" value="1"/>
</dbReference>
<evidence type="ECO:0000313" key="17">
    <source>
        <dbReference type="Proteomes" id="UP000238322"/>
    </source>
</evidence>
<dbReference type="GO" id="GO:0005524">
    <property type="term" value="F:ATP binding"/>
    <property type="evidence" value="ECO:0007669"/>
    <property type="project" value="UniProtKB-UniRule"/>
</dbReference>
<dbReference type="EMBL" id="PUHY01000013">
    <property type="protein sequence ID" value="PQO31016.1"/>
    <property type="molecule type" value="Genomic_DNA"/>
</dbReference>
<dbReference type="Pfam" id="PF17757">
    <property type="entry name" value="UvrB_inter"/>
    <property type="match status" value="1"/>
</dbReference>
<dbReference type="InterPro" id="IPR047112">
    <property type="entry name" value="RecG/Mfd"/>
</dbReference>
<dbReference type="CDD" id="cd17991">
    <property type="entry name" value="DEXHc_TRCF"/>
    <property type="match status" value="1"/>
</dbReference>
<dbReference type="RefSeq" id="WP_105332091.1">
    <property type="nucleotide sequence ID" value="NZ_PUHY01000013.1"/>
</dbReference>
<feature type="domain" description="Helicase C-terminal" evidence="15">
    <location>
        <begin position="739"/>
        <end position="893"/>
    </location>
</feature>
<reference evidence="16 17" key="1">
    <citation type="submission" date="2018-02" db="EMBL/GenBank/DDBJ databases">
        <title>Comparative genomes isolates from brazilian mangrove.</title>
        <authorList>
            <person name="Araujo J.E."/>
            <person name="Taketani R.G."/>
            <person name="Silva M.C.P."/>
            <person name="Loureco M.V."/>
            <person name="Andreote F.D."/>
        </authorList>
    </citation>
    <scope>NUCLEOTIDE SEQUENCE [LARGE SCALE GENOMIC DNA]</scope>
    <source>
        <strain evidence="16 17">Hex-1 MGV</strain>
    </source>
</reference>
<dbReference type="SUPFAM" id="SSF141259">
    <property type="entry name" value="CarD-like"/>
    <property type="match status" value="1"/>
</dbReference>
<dbReference type="Pfam" id="PF03461">
    <property type="entry name" value="TRCF"/>
    <property type="match status" value="1"/>
</dbReference>
<dbReference type="GO" id="GO:0000716">
    <property type="term" value="P:transcription-coupled nucleotide-excision repair, DNA damage recognition"/>
    <property type="evidence" value="ECO:0007669"/>
    <property type="project" value="UniProtKB-UniRule"/>
</dbReference>
<evidence type="ECO:0000313" key="16">
    <source>
        <dbReference type="EMBL" id="PQO31016.1"/>
    </source>
</evidence>
<evidence type="ECO:0000256" key="8">
    <source>
        <dbReference type="ARBA" id="ARBA00023125"/>
    </source>
</evidence>
<dbReference type="Pfam" id="PF02559">
    <property type="entry name" value="CarD_TRCF_RID"/>
    <property type="match status" value="1"/>
</dbReference>
<evidence type="ECO:0000256" key="13">
    <source>
        <dbReference type="HAMAP-Rule" id="MF_00969"/>
    </source>
</evidence>
<dbReference type="InterPro" id="IPR027417">
    <property type="entry name" value="P-loop_NTPase"/>
</dbReference>
<keyword evidence="8 13" id="KW-0238">DNA-binding</keyword>
<dbReference type="PROSITE" id="PS51194">
    <property type="entry name" value="HELICASE_CTER"/>
    <property type="match status" value="1"/>
</dbReference>
<accession>A0A2S8FFT2</accession>
<comment type="function">
    <text evidence="13">Couples transcription and DNA repair by recognizing RNA polymerase (RNAP) stalled at DNA lesions. Mediates ATP-dependent release of RNAP and its truncated transcript from the DNA, and recruitment of nucleotide excision repair machinery to the damaged site.</text>
</comment>
<dbReference type="GO" id="GO:0006355">
    <property type="term" value="P:regulation of DNA-templated transcription"/>
    <property type="evidence" value="ECO:0007669"/>
    <property type="project" value="UniProtKB-UniRule"/>
</dbReference>
<keyword evidence="3 13" id="KW-0547">Nucleotide-binding</keyword>
<dbReference type="InterPro" id="IPR011545">
    <property type="entry name" value="DEAD/DEAH_box_helicase_dom"/>
</dbReference>
<dbReference type="GO" id="GO:0016787">
    <property type="term" value="F:hydrolase activity"/>
    <property type="evidence" value="ECO:0007669"/>
    <property type="project" value="UniProtKB-KW"/>
</dbReference>
<feature type="domain" description="Helicase ATP-binding" evidence="14">
    <location>
        <begin position="557"/>
        <end position="718"/>
    </location>
</feature>
<keyword evidence="6" id="KW-0347">Helicase</keyword>
<dbReference type="OrthoDB" id="9804325at2"/>
<keyword evidence="7 13" id="KW-0067">ATP-binding</keyword>
<dbReference type="EC" id="3.6.4.-" evidence="13"/>
<evidence type="ECO:0000256" key="6">
    <source>
        <dbReference type="ARBA" id="ARBA00022806"/>
    </source>
</evidence>
<comment type="similarity">
    <text evidence="11 13">In the C-terminal section; belongs to the helicase family. RecG subfamily.</text>
</comment>
<evidence type="ECO:0000259" key="14">
    <source>
        <dbReference type="PROSITE" id="PS51192"/>
    </source>
</evidence>
<comment type="caution">
    <text evidence="16">The sequence shown here is derived from an EMBL/GenBank/DDBJ whole genome shotgun (WGS) entry which is preliminary data.</text>
</comment>
<comment type="similarity">
    <text evidence="10 13">In the N-terminal section; belongs to the UvrB family.</text>
</comment>
<gene>
    <name evidence="13 16" type="primary">mfd</name>
    <name evidence="16" type="ORF">C5Y83_22730</name>
</gene>
<dbReference type="Gene3D" id="3.30.2060.10">
    <property type="entry name" value="Penicillin-binding protein 1b domain"/>
    <property type="match status" value="1"/>
</dbReference>
<dbReference type="InterPro" id="IPR014001">
    <property type="entry name" value="Helicase_ATP-bd"/>
</dbReference>
<dbReference type="GO" id="GO:0003684">
    <property type="term" value="F:damaged DNA binding"/>
    <property type="evidence" value="ECO:0007669"/>
    <property type="project" value="InterPro"/>
</dbReference>
<dbReference type="Gene3D" id="3.40.50.300">
    <property type="entry name" value="P-loop containing nucleotide triphosphate hydrolases"/>
    <property type="match status" value="2"/>
</dbReference>
<dbReference type="NCBIfam" id="TIGR00580">
    <property type="entry name" value="mfd"/>
    <property type="match status" value="1"/>
</dbReference>